<dbReference type="HOGENOM" id="CLU_1069531_0_0_1"/>
<name>A0A0A2VUZ5_BEABA</name>
<feature type="region of interest" description="Disordered" evidence="1">
    <location>
        <begin position="1"/>
        <end position="28"/>
    </location>
</feature>
<accession>A0A0A2VUZ5</accession>
<feature type="compositionally biased region" description="Basic and acidic residues" evidence="1">
    <location>
        <begin position="199"/>
        <end position="208"/>
    </location>
</feature>
<reference evidence="2 3" key="1">
    <citation type="submission" date="2012-10" db="EMBL/GenBank/DDBJ databases">
        <title>Genome sequencing and analysis of entomopathogenic fungi Beauveria bassiana D1-5.</title>
        <authorList>
            <person name="Li Q."/>
            <person name="Wang L."/>
            <person name="Zhang Z."/>
            <person name="Wang Q."/>
            <person name="Ren J."/>
            <person name="Wang M."/>
            <person name="Xu W."/>
            <person name="Wang J."/>
            <person name="Lu Y."/>
            <person name="Du Q."/>
            <person name="Sun Z."/>
        </authorList>
    </citation>
    <scope>NUCLEOTIDE SEQUENCE [LARGE SCALE GENOMIC DNA]</scope>
    <source>
        <strain evidence="2 3">D1-5</strain>
    </source>
</reference>
<feature type="compositionally biased region" description="Basic and acidic residues" evidence="1">
    <location>
        <begin position="82"/>
        <end position="102"/>
    </location>
</feature>
<dbReference type="EMBL" id="ANFO01000185">
    <property type="protein sequence ID" value="KGQ11706.1"/>
    <property type="molecule type" value="Genomic_DNA"/>
</dbReference>
<dbReference type="AlphaFoldDB" id="A0A0A2VUZ5"/>
<gene>
    <name evidence="2" type="ORF">BBAD15_g2548</name>
</gene>
<organism evidence="2 3">
    <name type="scientific">Beauveria bassiana D1-5</name>
    <dbReference type="NCBI Taxonomy" id="1245745"/>
    <lineage>
        <taxon>Eukaryota</taxon>
        <taxon>Fungi</taxon>
        <taxon>Dikarya</taxon>
        <taxon>Ascomycota</taxon>
        <taxon>Pezizomycotina</taxon>
        <taxon>Sordariomycetes</taxon>
        <taxon>Hypocreomycetidae</taxon>
        <taxon>Hypocreales</taxon>
        <taxon>Cordycipitaceae</taxon>
        <taxon>Beauveria</taxon>
    </lineage>
</organism>
<evidence type="ECO:0000256" key="1">
    <source>
        <dbReference type="SAM" id="MobiDB-lite"/>
    </source>
</evidence>
<feature type="compositionally biased region" description="Basic and acidic residues" evidence="1">
    <location>
        <begin position="119"/>
        <end position="142"/>
    </location>
</feature>
<feature type="compositionally biased region" description="Basic and acidic residues" evidence="1">
    <location>
        <begin position="152"/>
        <end position="169"/>
    </location>
</feature>
<evidence type="ECO:0000313" key="3">
    <source>
        <dbReference type="Proteomes" id="UP000030106"/>
    </source>
</evidence>
<feature type="compositionally biased region" description="Basic and acidic residues" evidence="1">
    <location>
        <begin position="9"/>
        <end position="20"/>
    </location>
</feature>
<feature type="compositionally biased region" description="Acidic residues" evidence="1">
    <location>
        <begin position="209"/>
        <end position="219"/>
    </location>
</feature>
<feature type="compositionally biased region" description="Basic and acidic residues" evidence="1">
    <location>
        <begin position="179"/>
        <end position="190"/>
    </location>
</feature>
<proteinExistence type="predicted"/>
<feature type="region of interest" description="Disordered" evidence="1">
    <location>
        <begin position="80"/>
        <end position="260"/>
    </location>
</feature>
<evidence type="ECO:0000313" key="2">
    <source>
        <dbReference type="EMBL" id="KGQ11706.1"/>
    </source>
</evidence>
<comment type="caution">
    <text evidence="2">The sequence shown here is derived from an EMBL/GenBank/DDBJ whole genome shotgun (WGS) entry which is preliminary data.</text>
</comment>
<sequence length="260" mass="27178">MAVGTKGRTAVEAEPPKPEENGAEGDERDVVRAKVHHHALVAAAKHPRVGERRNARANLDGDTSRIVKDAVLEAPAVGVPDPVRERAVHEGGPEKGEDHAGDDAAALGHGADGQGGGDGAKHHLVEGVEQGGDERGADRGRGPDFTQAKVMHVADEAAGRGGRKGEGEAPKVPLEDDDAKGHHDDPEHGEGGFASGEAGIEKGDAGNHEEDEAGADEDVCLVTGLVPLVEDEGAPPKYRREEEEGVREQPKYSRPGESQR</sequence>
<protein>
    <submittedName>
        <fullName evidence="2">Uncharacterized protein</fullName>
    </submittedName>
</protein>
<dbReference type="Proteomes" id="UP000030106">
    <property type="component" value="Unassembled WGS sequence"/>
</dbReference>
<feature type="compositionally biased region" description="Basic and acidic residues" evidence="1">
    <location>
        <begin position="238"/>
        <end position="251"/>
    </location>
</feature>